<dbReference type="Gene3D" id="3.30.300.30">
    <property type="match status" value="1"/>
</dbReference>
<dbReference type="AlphaFoldDB" id="A0AAN1T116"/>
<gene>
    <name evidence="3" type="ORF">FGKAn22_19690</name>
</gene>
<accession>A0AAN1T116</accession>
<dbReference type="PANTHER" id="PTHR43767:SF11">
    <property type="entry name" value="MEDIUM-CHAIN-FATTY-ACID--COA LIGASE"/>
    <property type="match status" value="1"/>
</dbReference>
<dbReference type="GO" id="GO:0016877">
    <property type="term" value="F:ligase activity, forming carbon-sulfur bonds"/>
    <property type="evidence" value="ECO:0007669"/>
    <property type="project" value="UniProtKB-ARBA"/>
</dbReference>
<feature type="domain" description="AMP-dependent synthetase/ligase" evidence="1">
    <location>
        <begin position="25"/>
        <end position="391"/>
    </location>
</feature>
<protein>
    <submittedName>
        <fullName evidence="3">AMP-binding protein</fullName>
    </submittedName>
</protein>
<dbReference type="Pfam" id="PF13193">
    <property type="entry name" value="AMP-binding_C"/>
    <property type="match status" value="1"/>
</dbReference>
<dbReference type="EMBL" id="AP019536">
    <property type="protein sequence ID" value="BBJ00277.1"/>
    <property type="molecule type" value="Genomic_DNA"/>
</dbReference>
<sequence length="532" mass="58674">MPAYAYPLLIKQLLLTPLANATEQEIVYRDKSRYDYRTLRERIGRLGSSLGVMPGQTVAVMDWDSHRYLECFFAIPMLGAVLQTVNVRLSPEQIVYTLNHARADVLLVHEDFLPLLESFSAQLETVQRFVLLSDAEFPDCPAPFATDYETLLAGGDPDHEFPDFDENTRATTFYTTGTTGHPKGVYFSHRQLVLHTLAAAAAFGTAPVQGRFGRSDVYMPITPMFHVHAWGFPYIATMLGVKQVYPGRYQPDVLLQLIRHEGVTFSHCVPTLLHMLLSAAQTAEVTLHGWKVVIGGSALPKGLAQAALDLGADVYAGYGLSETCPILSLGLLEPGEAEDEDAALSRRIRAGRAIPLVDMRVVDDTVAELPHDGVSTGEVVVRAPWLTQGYLHDEAASATLWEGGYLHTGDIGNRDATGMLNVTDRLKDVIKCSGEWLSSLELESLISEHPAVSEVAVIGVPDEKWGERPRAMVVLKDGYEADAHALREPVNRRVDEGRLPRYARLMEIHFVAALPRTSVGKLDKKVMRQHAG</sequence>
<dbReference type="Gene3D" id="3.40.50.12780">
    <property type="entry name" value="N-terminal domain of ligase-like"/>
    <property type="match status" value="1"/>
</dbReference>
<dbReference type="Proteomes" id="UP001319121">
    <property type="component" value="Chromosome"/>
</dbReference>
<dbReference type="KEGG" id="fku:FGKAn22_19690"/>
<dbReference type="Pfam" id="PF00501">
    <property type="entry name" value="AMP-binding"/>
    <property type="match status" value="1"/>
</dbReference>
<proteinExistence type="predicted"/>
<dbReference type="InterPro" id="IPR000873">
    <property type="entry name" value="AMP-dep_synth/lig_dom"/>
</dbReference>
<dbReference type="SUPFAM" id="SSF56801">
    <property type="entry name" value="Acetyl-CoA synthetase-like"/>
    <property type="match status" value="1"/>
</dbReference>
<dbReference type="InterPro" id="IPR025110">
    <property type="entry name" value="AMP-bd_C"/>
</dbReference>
<reference evidence="3 4" key="1">
    <citation type="submission" date="2019-03" db="EMBL/GenBank/DDBJ databases">
        <title>Complete genome sequence of Ferrigenium kumadai strain An22, a microaerophilic iron-oxidizing bacterium isolated from a paddy field soil.</title>
        <authorList>
            <person name="Watanabe T."/>
            <person name="Asakawa S."/>
        </authorList>
    </citation>
    <scope>NUCLEOTIDE SEQUENCE [LARGE SCALE GENOMIC DNA]</scope>
    <source>
        <strain evidence="3 4">An22</strain>
    </source>
</reference>
<keyword evidence="4" id="KW-1185">Reference proteome</keyword>
<evidence type="ECO:0000313" key="3">
    <source>
        <dbReference type="EMBL" id="BBJ00277.1"/>
    </source>
</evidence>
<name>A0AAN1T116_9PROT</name>
<dbReference type="InterPro" id="IPR050237">
    <property type="entry name" value="ATP-dep_AMP-bd_enzyme"/>
</dbReference>
<dbReference type="InterPro" id="IPR042099">
    <property type="entry name" value="ANL_N_sf"/>
</dbReference>
<feature type="domain" description="AMP-binding enzyme C-terminal" evidence="2">
    <location>
        <begin position="441"/>
        <end position="521"/>
    </location>
</feature>
<evidence type="ECO:0000313" key="4">
    <source>
        <dbReference type="Proteomes" id="UP001319121"/>
    </source>
</evidence>
<dbReference type="PANTHER" id="PTHR43767">
    <property type="entry name" value="LONG-CHAIN-FATTY-ACID--COA LIGASE"/>
    <property type="match status" value="1"/>
</dbReference>
<dbReference type="NCBIfam" id="NF004837">
    <property type="entry name" value="PRK06187.1"/>
    <property type="match status" value="1"/>
</dbReference>
<dbReference type="InterPro" id="IPR045851">
    <property type="entry name" value="AMP-bd_C_sf"/>
</dbReference>
<evidence type="ECO:0000259" key="2">
    <source>
        <dbReference type="Pfam" id="PF13193"/>
    </source>
</evidence>
<organism evidence="3 4">
    <name type="scientific">Ferrigenium kumadai</name>
    <dbReference type="NCBI Taxonomy" id="1682490"/>
    <lineage>
        <taxon>Bacteria</taxon>
        <taxon>Pseudomonadati</taxon>
        <taxon>Pseudomonadota</taxon>
        <taxon>Betaproteobacteria</taxon>
        <taxon>Nitrosomonadales</taxon>
        <taxon>Gallionellaceae</taxon>
        <taxon>Ferrigenium</taxon>
    </lineage>
</organism>
<evidence type="ECO:0000259" key="1">
    <source>
        <dbReference type="Pfam" id="PF00501"/>
    </source>
</evidence>